<keyword evidence="3" id="KW-1185">Reference proteome</keyword>
<organism evidence="2 3">
    <name type="scientific">Phlyctema vagabunda</name>
    <dbReference type="NCBI Taxonomy" id="108571"/>
    <lineage>
        <taxon>Eukaryota</taxon>
        <taxon>Fungi</taxon>
        <taxon>Dikarya</taxon>
        <taxon>Ascomycota</taxon>
        <taxon>Pezizomycotina</taxon>
        <taxon>Leotiomycetes</taxon>
        <taxon>Helotiales</taxon>
        <taxon>Dermateaceae</taxon>
        <taxon>Phlyctema</taxon>
    </lineage>
</organism>
<gene>
    <name evidence="2" type="ORF">PVAG01_01185</name>
</gene>
<comment type="caution">
    <text evidence="2">The sequence shown here is derived from an EMBL/GenBank/DDBJ whole genome shotgun (WGS) entry which is preliminary data.</text>
</comment>
<feature type="region of interest" description="Disordered" evidence="1">
    <location>
        <begin position="144"/>
        <end position="164"/>
    </location>
</feature>
<feature type="compositionally biased region" description="Basic and acidic residues" evidence="1">
    <location>
        <begin position="281"/>
        <end position="291"/>
    </location>
</feature>
<feature type="compositionally biased region" description="Basic and acidic residues" evidence="1">
    <location>
        <begin position="259"/>
        <end position="273"/>
    </location>
</feature>
<accession>A0ABR4PWQ1</accession>
<reference evidence="2 3" key="1">
    <citation type="submission" date="2024-06" db="EMBL/GenBank/DDBJ databases">
        <title>Complete genome of Phlyctema vagabunda strain 19-DSS-EL-015.</title>
        <authorList>
            <person name="Fiorenzani C."/>
        </authorList>
    </citation>
    <scope>NUCLEOTIDE SEQUENCE [LARGE SCALE GENOMIC DNA]</scope>
    <source>
        <strain evidence="2 3">19-DSS-EL-015</strain>
    </source>
</reference>
<name>A0ABR4PWQ1_9HELO</name>
<feature type="region of interest" description="Disordered" evidence="1">
    <location>
        <begin position="205"/>
        <end position="291"/>
    </location>
</feature>
<evidence type="ECO:0000313" key="2">
    <source>
        <dbReference type="EMBL" id="KAL3427676.1"/>
    </source>
</evidence>
<dbReference type="Proteomes" id="UP001629113">
    <property type="component" value="Unassembled WGS sequence"/>
</dbReference>
<sequence length="291" mass="32501">MCVASIVSYDQCSCTRKFHEVCFPHAQHAPPQTGDQECENARTFYYHEHHHLLIPGADSASLDRLAGGPSGAETEACMRHNGSCTPRVEEYWAFQSEREYDAELAGVSDRDSYVEEKKWELQGRVPDSIEDGMAALDLAGDEEASFEQQDAADGYEVKEPGTEGIKATALPQDEDDEDYYFMEALFMDSARYIEESNIALQAAQKQYPVQEGGGSEEEDIGYGLGRKRGWMTGESDSDADDDDEELQLPPLKRCRAHSRHGEHEDTNDRETADHPASGQYPEDRLDAAAFQ</sequence>
<evidence type="ECO:0000256" key="1">
    <source>
        <dbReference type="SAM" id="MobiDB-lite"/>
    </source>
</evidence>
<protein>
    <submittedName>
        <fullName evidence="2">Uncharacterized protein</fullName>
    </submittedName>
</protein>
<feature type="compositionally biased region" description="Acidic residues" evidence="1">
    <location>
        <begin position="235"/>
        <end position="246"/>
    </location>
</feature>
<dbReference type="EMBL" id="JBFCZG010000001">
    <property type="protein sequence ID" value="KAL3427676.1"/>
    <property type="molecule type" value="Genomic_DNA"/>
</dbReference>
<proteinExistence type="predicted"/>
<evidence type="ECO:0000313" key="3">
    <source>
        <dbReference type="Proteomes" id="UP001629113"/>
    </source>
</evidence>